<organism evidence="2 3">
    <name type="scientific">Stachybotrys chartarum (strain CBS 109288 / IBT 7711)</name>
    <name type="common">Toxic black mold</name>
    <name type="synonym">Stilbospora chartarum</name>
    <dbReference type="NCBI Taxonomy" id="1280523"/>
    <lineage>
        <taxon>Eukaryota</taxon>
        <taxon>Fungi</taxon>
        <taxon>Dikarya</taxon>
        <taxon>Ascomycota</taxon>
        <taxon>Pezizomycotina</taxon>
        <taxon>Sordariomycetes</taxon>
        <taxon>Hypocreomycetidae</taxon>
        <taxon>Hypocreales</taxon>
        <taxon>Stachybotryaceae</taxon>
        <taxon>Stachybotrys</taxon>
    </lineage>
</organism>
<protein>
    <submittedName>
        <fullName evidence="2">Uncharacterized protein</fullName>
    </submittedName>
</protein>
<feature type="region of interest" description="Disordered" evidence="1">
    <location>
        <begin position="78"/>
        <end position="103"/>
    </location>
</feature>
<reference evidence="2 3" key="1">
    <citation type="journal article" date="2014" name="BMC Genomics">
        <title>Comparative genome sequencing reveals chemotype-specific gene clusters in the toxigenic black mold Stachybotrys.</title>
        <authorList>
            <person name="Semeiks J."/>
            <person name="Borek D."/>
            <person name="Otwinowski Z."/>
            <person name="Grishin N.V."/>
        </authorList>
    </citation>
    <scope>NUCLEOTIDE SEQUENCE [LARGE SCALE GENOMIC DNA]</scope>
    <source>
        <strain evidence="3">CBS 109288 / IBT 7711</strain>
    </source>
</reference>
<dbReference type="AlphaFoldDB" id="A0A084AQ10"/>
<evidence type="ECO:0000313" key="3">
    <source>
        <dbReference type="Proteomes" id="UP000028045"/>
    </source>
</evidence>
<name>A0A084AQ10_STACB</name>
<dbReference type="HOGENOM" id="CLU_1950223_0_0_1"/>
<dbReference type="OrthoDB" id="10383665at2759"/>
<keyword evidence="3" id="KW-1185">Reference proteome</keyword>
<evidence type="ECO:0000313" key="2">
    <source>
        <dbReference type="EMBL" id="KEY67389.1"/>
    </source>
</evidence>
<dbReference type="Proteomes" id="UP000028045">
    <property type="component" value="Unassembled WGS sequence"/>
</dbReference>
<dbReference type="EMBL" id="KL648620">
    <property type="protein sequence ID" value="KEY67389.1"/>
    <property type="molecule type" value="Genomic_DNA"/>
</dbReference>
<accession>A0A084AQ10</accession>
<proteinExistence type="predicted"/>
<evidence type="ECO:0000256" key="1">
    <source>
        <dbReference type="SAM" id="MobiDB-lite"/>
    </source>
</evidence>
<gene>
    <name evidence="2" type="ORF">S7711_11327</name>
</gene>
<sequence length="129" mass="13903">MACCSTPSLECDSRKYKAGRRAGAARNFKLLRAALHSSNAAQFDVFSLSVWVCLEWSLAWARLGPPSVRRQPFTLCSQVTSPEPDSERSEHDTQVQGGLKAQSCRAVDCDVASRLGLALEAEGPPGHAA</sequence>